<dbReference type="Gene3D" id="1.10.150.20">
    <property type="entry name" value="5' to 3' exonuclease, C-terminal subdomain"/>
    <property type="match status" value="1"/>
</dbReference>
<dbReference type="InterPro" id="IPR043502">
    <property type="entry name" value="DNA/RNA_pol_sf"/>
</dbReference>
<organism evidence="7 8">
    <name type="scientific">Parvularcula bermudensis (strain ATCC BAA-594 / HTCC2503 / KCTC 12087)</name>
    <dbReference type="NCBI Taxonomy" id="314260"/>
    <lineage>
        <taxon>Bacteria</taxon>
        <taxon>Pseudomonadati</taxon>
        <taxon>Pseudomonadota</taxon>
        <taxon>Alphaproteobacteria</taxon>
        <taxon>Parvularculales</taxon>
        <taxon>Parvularculaceae</taxon>
        <taxon>Parvularcula</taxon>
    </lineage>
</organism>
<comment type="similarity">
    <text evidence="1">Belongs to the DNA polymerase type-Y family.</text>
</comment>
<reference evidence="8" key="1">
    <citation type="submission" date="2010-08" db="EMBL/GenBank/DDBJ databases">
        <title>Genome sequence of Parvularcula bermudensis HTCC2503.</title>
        <authorList>
            <person name="Kang D.-M."/>
            <person name="Oh H.-M."/>
            <person name="Cho J.-C."/>
        </authorList>
    </citation>
    <scope>NUCLEOTIDE SEQUENCE [LARGE SCALE GENOMIC DNA]</scope>
    <source>
        <strain evidence="8">ATCC BAA-594 / HTCC2503 / KCTC 12087</strain>
    </source>
</reference>
<dbReference type="PROSITE" id="PS50173">
    <property type="entry name" value="UMUC"/>
    <property type="match status" value="1"/>
</dbReference>
<evidence type="ECO:0000256" key="2">
    <source>
        <dbReference type="ARBA" id="ARBA00011245"/>
    </source>
</evidence>
<evidence type="ECO:0000256" key="3">
    <source>
        <dbReference type="ARBA" id="ARBA00012417"/>
    </source>
</evidence>
<dbReference type="KEGG" id="pbr:PB2503_10619"/>
<name>E0TGP3_PARBH</name>
<dbReference type="EC" id="2.7.7.7" evidence="3"/>
<dbReference type="InterPro" id="IPR001126">
    <property type="entry name" value="UmuC"/>
</dbReference>
<dbReference type="PANTHER" id="PTHR11076:SF33">
    <property type="entry name" value="DNA POLYMERASE KAPPA"/>
    <property type="match status" value="1"/>
</dbReference>
<dbReference type="AlphaFoldDB" id="E0TGP3"/>
<dbReference type="Pfam" id="PF11799">
    <property type="entry name" value="IMS_C"/>
    <property type="match status" value="1"/>
</dbReference>
<accession>E0TGP3</accession>
<evidence type="ECO:0000313" key="8">
    <source>
        <dbReference type="Proteomes" id="UP000001302"/>
    </source>
</evidence>
<dbReference type="SUPFAM" id="SSF56672">
    <property type="entry name" value="DNA/RNA polymerases"/>
    <property type="match status" value="1"/>
</dbReference>
<evidence type="ECO:0000256" key="4">
    <source>
        <dbReference type="ARBA" id="ARBA00025589"/>
    </source>
</evidence>
<comment type="function">
    <text evidence="4">Poorly processive, error-prone DNA polymerase involved in untargeted mutagenesis. Copies undamaged DNA at stalled replication forks, which arise in vivo from mismatched or misaligned primer ends. These misaligned primers can be extended by PolIV. Exhibits no 3'-5' exonuclease (proofreading) activity. May be involved in translesional synthesis, in conjunction with the beta clamp from PolIII.</text>
</comment>
<dbReference type="Proteomes" id="UP000001302">
    <property type="component" value="Chromosome"/>
</dbReference>
<comment type="catalytic activity">
    <reaction evidence="5">
        <text>DNA(n) + a 2'-deoxyribonucleoside 5'-triphosphate = DNA(n+1) + diphosphate</text>
        <dbReference type="Rhea" id="RHEA:22508"/>
        <dbReference type="Rhea" id="RHEA-COMP:17339"/>
        <dbReference type="Rhea" id="RHEA-COMP:17340"/>
        <dbReference type="ChEBI" id="CHEBI:33019"/>
        <dbReference type="ChEBI" id="CHEBI:61560"/>
        <dbReference type="ChEBI" id="CHEBI:173112"/>
        <dbReference type="EC" id="2.7.7.7"/>
    </reaction>
</comment>
<dbReference type="Pfam" id="PF00817">
    <property type="entry name" value="IMS"/>
    <property type="match status" value="1"/>
</dbReference>
<dbReference type="GO" id="GO:0006281">
    <property type="term" value="P:DNA repair"/>
    <property type="evidence" value="ECO:0007669"/>
    <property type="project" value="InterPro"/>
</dbReference>
<dbReference type="GO" id="GO:0042276">
    <property type="term" value="P:error-prone translesion synthesis"/>
    <property type="evidence" value="ECO:0007669"/>
    <property type="project" value="TreeGrafter"/>
</dbReference>
<dbReference type="Gene3D" id="3.30.70.270">
    <property type="match status" value="1"/>
</dbReference>
<feature type="domain" description="UmuC" evidence="6">
    <location>
        <begin position="13"/>
        <end position="196"/>
    </location>
</feature>
<evidence type="ECO:0000256" key="5">
    <source>
        <dbReference type="ARBA" id="ARBA00049244"/>
    </source>
</evidence>
<reference evidence="7 8" key="2">
    <citation type="journal article" date="2011" name="J. Bacteriol.">
        <title>Complete genome sequence of strain HTCC2503T of Parvularcula bermudensis, the type species of the order "Parvularculales" in the class Alphaproteobacteria.</title>
        <authorList>
            <person name="Oh H.M."/>
            <person name="Kang I."/>
            <person name="Vergin K.L."/>
            <person name="Kang D."/>
            <person name="Rhee K.H."/>
            <person name="Giovannoni S.J."/>
            <person name="Cho J.C."/>
        </authorList>
    </citation>
    <scope>NUCLEOTIDE SEQUENCE [LARGE SCALE GENOMIC DNA]</scope>
    <source>
        <strain evidence="8">ATCC BAA-594 / HTCC2503 / KCTC 12087</strain>
    </source>
</reference>
<dbReference type="EMBL" id="CP002156">
    <property type="protein sequence ID" value="ADM10175.1"/>
    <property type="molecule type" value="Genomic_DNA"/>
</dbReference>
<dbReference type="eggNOG" id="COG0389">
    <property type="taxonomic scope" value="Bacteria"/>
</dbReference>
<dbReference type="CDD" id="cd00424">
    <property type="entry name" value="PolY"/>
    <property type="match status" value="1"/>
</dbReference>
<dbReference type="InterPro" id="IPR050116">
    <property type="entry name" value="DNA_polymerase-Y"/>
</dbReference>
<dbReference type="OrthoDB" id="9808813at2"/>
<dbReference type="GO" id="GO:0005829">
    <property type="term" value="C:cytosol"/>
    <property type="evidence" value="ECO:0007669"/>
    <property type="project" value="TreeGrafter"/>
</dbReference>
<dbReference type="PANTHER" id="PTHR11076">
    <property type="entry name" value="DNA REPAIR POLYMERASE UMUC / TRANSFERASE FAMILY MEMBER"/>
    <property type="match status" value="1"/>
</dbReference>
<dbReference type="HOGENOM" id="CLU_012348_1_1_5"/>
<comment type="subunit">
    <text evidence="2">Monomer.</text>
</comment>
<evidence type="ECO:0000259" key="6">
    <source>
        <dbReference type="PROSITE" id="PS50173"/>
    </source>
</evidence>
<proteinExistence type="inferred from homology"/>
<dbReference type="GO" id="GO:0003887">
    <property type="term" value="F:DNA-directed DNA polymerase activity"/>
    <property type="evidence" value="ECO:0007669"/>
    <property type="project" value="UniProtKB-KW"/>
</dbReference>
<sequence length="453" mass="50511">MTGSYRPADGLRYLYIDFNAFFAAAAQHDEPALAGRPVVITPHRSEYSSAIAVSYEARPFGIRRGTKIREARHLCPAVAVRPARHDRYIRLHKELIGAIETVLPLGKVYSIDEATFRLDRTQASPDRARIQAEAVKSVIADRIGPSFRNSIGIAQTPLLAKLAAGLQKPDGLTVLMMEDLPGRLSSLALSDLPGIGPNMAQRLERSGVTNIDALWALAPKQARAIWRSVQGERFWYAFHGYEVPEPATKKGMVGHSRVLTSGLRTAKGARPVARALLLKAAARLRAMDRLATRLTLTLKDEQGRKIAFEERFDLSTDSTTFLRALDRLWERALEQVPELRRGARLGSVSIFLHGLVGEGDAEARQGSLFDGPIEADPEEADPKRARLWAAIDRLNADEEGRLARWALPDRQPDRPGQTRPRHVMLADQRDLDLDYLGTKIAFSRVPEEREFHY</sequence>
<evidence type="ECO:0000313" key="7">
    <source>
        <dbReference type="EMBL" id="ADM10175.1"/>
    </source>
</evidence>
<gene>
    <name evidence="7" type="ordered locus">PB2503_10619</name>
</gene>
<keyword evidence="8" id="KW-1185">Reference proteome</keyword>
<dbReference type="GO" id="GO:0009432">
    <property type="term" value="P:SOS response"/>
    <property type="evidence" value="ECO:0007669"/>
    <property type="project" value="TreeGrafter"/>
</dbReference>
<dbReference type="RefSeq" id="WP_013301149.1">
    <property type="nucleotide sequence ID" value="NC_014414.1"/>
</dbReference>
<dbReference type="GO" id="GO:0003684">
    <property type="term" value="F:damaged DNA binding"/>
    <property type="evidence" value="ECO:0007669"/>
    <property type="project" value="InterPro"/>
</dbReference>
<dbReference type="Gene3D" id="3.40.1170.60">
    <property type="match status" value="1"/>
</dbReference>
<dbReference type="InterPro" id="IPR043128">
    <property type="entry name" value="Rev_trsase/Diguanyl_cyclase"/>
</dbReference>
<protein>
    <recommendedName>
        <fullName evidence="3">DNA-directed DNA polymerase</fullName>
        <ecNumber evidence="3">2.7.7.7</ecNumber>
    </recommendedName>
</protein>
<evidence type="ECO:0000256" key="1">
    <source>
        <dbReference type="ARBA" id="ARBA00010945"/>
    </source>
</evidence>
<dbReference type="STRING" id="314260.PB2503_10619"/>
<dbReference type="InterPro" id="IPR017961">
    <property type="entry name" value="DNA_pol_Y-fam_little_finger"/>
</dbReference>